<evidence type="ECO:0000313" key="2">
    <source>
        <dbReference type="Proteomes" id="UP000224362"/>
    </source>
</evidence>
<gene>
    <name evidence="1" type="ORF">2050H1_183</name>
</gene>
<dbReference type="InterPro" id="IPR022607">
    <property type="entry name" value="Phage_T4_Gp53_baseplate_wedge"/>
</dbReference>
<protein>
    <submittedName>
        <fullName evidence="1">Baseplate wedge subunit</fullName>
    </submittedName>
</protein>
<accession>A0A249Y2P9</accession>
<dbReference type="Proteomes" id="UP000224362">
    <property type="component" value="Segment"/>
</dbReference>
<sequence>MNYFENFPLIWHTLVGDGDMVLLANITRRVMVSDNIRNVEGILMTYQISDGETPRQFAQRVYGSFELFWIPLVINNIFDVTKEWPRPIDRIGDELVEVYGYDGMWDTKHYVNEFGVETDPRALRYAFDLGDMPESNIIANYGLTPVSYHDYYMGLNEAKQNIKVLNPDYVTVFVNQLEQELKNG</sequence>
<reference evidence="1 2" key="1">
    <citation type="submission" date="2017-06" db="EMBL/GenBank/DDBJ databases">
        <authorList>
            <person name="Kim H.J."/>
            <person name="Triplett B.A."/>
        </authorList>
    </citation>
    <scope>NUCLEOTIDE SEQUENCE [LARGE SCALE GENOMIC DNA]</scope>
</reference>
<name>A0A249Y2P9_9CAUD</name>
<proteinExistence type="predicted"/>
<organism evidence="1 2">
    <name type="scientific">Serratia phage 2050H1</name>
    <dbReference type="NCBI Taxonomy" id="2024250"/>
    <lineage>
        <taxon>Viruses</taxon>
        <taxon>Duplodnaviria</taxon>
        <taxon>Heunggongvirae</taxon>
        <taxon>Uroviricota</taxon>
        <taxon>Caudoviricetes</taxon>
        <taxon>Pantevenvirales</taxon>
        <taxon>Ackermannviridae</taxon>
        <taxon>Miltonvirus</taxon>
        <taxon>Miltonvirus MAM1</taxon>
    </lineage>
</organism>
<dbReference type="EMBL" id="MF285619">
    <property type="protein sequence ID" value="ASZ78949.1"/>
    <property type="molecule type" value="Genomic_DNA"/>
</dbReference>
<evidence type="ECO:0000313" key="1">
    <source>
        <dbReference type="EMBL" id="ASZ78949.1"/>
    </source>
</evidence>
<dbReference type="Pfam" id="PF11246">
    <property type="entry name" value="Phage_gp53"/>
    <property type="match status" value="1"/>
</dbReference>